<evidence type="ECO:0000313" key="13">
    <source>
        <dbReference type="Proteomes" id="UP000030645"/>
    </source>
</evidence>
<keyword evidence="9" id="KW-0325">Glycoprotein</keyword>
<keyword evidence="13" id="KW-1185">Reference proteome</keyword>
<dbReference type="PANTHER" id="PTHR13448">
    <property type="entry name" value="TRANSMEMBRANE PROTEIN 214"/>
    <property type="match status" value="1"/>
</dbReference>
<keyword evidence="7" id="KW-1133">Transmembrane helix</keyword>
<evidence type="ECO:0000256" key="5">
    <source>
        <dbReference type="ARBA" id="ARBA00022703"/>
    </source>
</evidence>
<comment type="similarity">
    <text evidence="2">Belongs to the TMEM214 family.</text>
</comment>
<reference evidence="13" key="1">
    <citation type="submission" date="2013-01" db="EMBL/GenBank/DDBJ databases">
        <title>Draft Genome Sequence of a Mulberry Tree, Morus notabilis C.K. Schneid.</title>
        <authorList>
            <person name="He N."/>
            <person name="Zhao S."/>
        </authorList>
    </citation>
    <scope>NUCLEOTIDE SEQUENCE</scope>
</reference>
<feature type="compositionally biased region" description="Basic and acidic residues" evidence="11">
    <location>
        <begin position="72"/>
        <end position="81"/>
    </location>
</feature>
<comment type="function">
    <text evidence="10">Critical mediator, in cooperation with CASP4, of endoplasmic reticulum-stress induced apoptosis. Required or the activation of CASP4 following endoplasmic reticulum stress.</text>
</comment>
<dbReference type="Proteomes" id="UP000030645">
    <property type="component" value="Unassembled WGS sequence"/>
</dbReference>
<keyword evidence="6" id="KW-0256">Endoplasmic reticulum</keyword>
<dbReference type="Pfam" id="PF10151">
    <property type="entry name" value="TMEM214"/>
    <property type="match status" value="1"/>
</dbReference>
<dbReference type="AlphaFoldDB" id="W9S187"/>
<evidence type="ECO:0000256" key="2">
    <source>
        <dbReference type="ARBA" id="ARBA00007984"/>
    </source>
</evidence>
<gene>
    <name evidence="12" type="ORF">L484_027196</name>
</gene>
<evidence type="ECO:0000256" key="6">
    <source>
        <dbReference type="ARBA" id="ARBA00022824"/>
    </source>
</evidence>
<comment type="subcellular location">
    <subcellularLocation>
        <location evidence="1">Endoplasmic reticulum membrane</location>
        <topology evidence="1">Multi-pass membrane protein</topology>
    </subcellularLocation>
</comment>
<feature type="compositionally biased region" description="Basic residues" evidence="11">
    <location>
        <begin position="119"/>
        <end position="128"/>
    </location>
</feature>
<dbReference type="EMBL" id="KE345919">
    <property type="protein sequence ID" value="EXC20639.1"/>
    <property type="molecule type" value="Genomic_DNA"/>
</dbReference>
<dbReference type="eggNOG" id="KOG4467">
    <property type="taxonomic scope" value="Eukaryota"/>
</dbReference>
<dbReference type="PANTHER" id="PTHR13448:SF0">
    <property type="entry name" value="TRANSMEMBRANE PROTEIN 214"/>
    <property type="match status" value="1"/>
</dbReference>
<evidence type="ECO:0000313" key="12">
    <source>
        <dbReference type="EMBL" id="EXC20639.1"/>
    </source>
</evidence>
<proteinExistence type="inferred from homology"/>
<keyword evidence="5" id="KW-0053">Apoptosis</keyword>
<dbReference type="GO" id="GO:0005794">
    <property type="term" value="C:Golgi apparatus"/>
    <property type="evidence" value="ECO:0007669"/>
    <property type="project" value="TreeGrafter"/>
</dbReference>
<organism evidence="12 13">
    <name type="scientific">Morus notabilis</name>
    <dbReference type="NCBI Taxonomy" id="981085"/>
    <lineage>
        <taxon>Eukaryota</taxon>
        <taxon>Viridiplantae</taxon>
        <taxon>Streptophyta</taxon>
        <taxon>Embryophyta</taxon>
        <taxon>Tracheophyta</taxon>
        <taxon>Spermatophyta</taxon>
        <taxon>Magnoliopsida</taxon>
        <taxon>eudicotyledons</taxon>
        <taxon>Gunneridae</taxon>
        <taxon>Pentapetalae</taxon>
        <taxon>rosids</taxon>
        <taxon>fabids</taxon>
        <taxon>Rosales</taxon>
        <taxon>Moraceae</taxon>
        <taxon>Moreae</taxon>
        <taxon>Morus</taxon>
    </lineage>
</organism>
<evidence type="ECO:0000256" key="4">
    <source>
        <dbReference type="ARBA" id="ARBA00022692"/>
    </source>
</evidence>
<comment type="subunit">
    <text evidence="3">Constitutively interacts with CASP4; required for the localization of procaspase 4 to the ER.</text>
</comment>
<sequence>MDDNSALIEALLREDEERAAAKKTKNDDVYGWQTVSYHKKNRKPSRDAAAANAVNGSHPNGDDVFRSIGQQSDDRRRRVEDAQIAASADSAGAGSKRHSDDSDEEVPAAQNGAEEAKKTKPKKPKKPKVSVAEAASKIDVDDLGAFLADITDSYESRQDIQLMRFADYFGRAFAGVSAAQFPWLKTFKESNVTKLVDIPLSHISEKVYKTSIDWIGQRSSDALLYFMRWSLDSVLDDLAIHQGVAKGSKKVAQQAPSKSQVAMFVVLAMLLRRKPDVLISFLPKMKESPKYQGQDKLPLTVWLISQQELVALFQASVGDLAVGLYMWAHFLLPMLSSKSTCNPQSRDLILQLVQRILSAPKARSILLNGAVRKGERLVPPSALDILMRVTFPSPSSRVRATERFEAIYPTLKEIALAGSPESKAMKQTAQQILTFAIKAVKEGMSFPSLGHAWNYERYRFLLFWSLNADLLYLENLEAGVVILKRLSSDWNVHSAKHLSLDPLRETVKSFRQKNSEELAKDGDGARHALLKEAEKYSRVILGRLSQGHGCPKSLALLSIALGAVAAIMSQNLQSWDLKSLSDLLGRR</sequence>
<evidence type="ECO:0000256" key="7">
    <source>
        <dbReference type="ARBA" id="ARBA00022989"/>
    </source>
</evidence>
<evidence type="ECO:0000256" key="1">
    <source>
        <dbReference type="ARBA" id="ARBA00004477"/>
    </source>
</evidence>
<evidence type="ECO:0000256" key="11">
    <source>
        <dbReference type="SAM" id="MobiDB-lite"/>
    </source>
</evidence>
<evidence type="ECO:0000256" key="9">
    <source>
        <dbReference type="ARBA" id="ARBA00023180"/>
    </source>
</evidence>
<keyword evidence="4" id="KW-0812">Transmembrane</keyword>
<feature type="compositionally biased region" description="Low complexity" evidence="11">
    <location>
        <begin position="85"/>
        <end position="94"/>
    </location>
</feature>
<evidence type="ECO:0000256" key="10">
    <source>
        <dbReference type="ARBA" id="ARBA00024938"/>
    </source>
</evidence>
<dbReference type="GO" id="GO:0005789">
    <property type="term" value="C:endoplasmic reticulum membrane"/>
    <property type="evidence" value="ECO:0007669"/>
    <property type="project" value="UniProtKB-SubCell"/>
</dbReference>
<name>W9S187_9ROSA</name>
<protein>
    <recommendedName>
        <fullName evidence="14">Transmembrane protein 214-A</fullName>
    </recommendedName>
</protein>
<dbReference type="InterPro" id="IPR019308">
    <property type="entry name" value="TMEM214"/>
</dbReference>
<evidence type="ECO:0000256" key="3">
    <source>
        <dbReference type="ARBA" id="ARBA00011720"/>
    </source>
</evidence>
<accession>W9S187</accession>
<evidence type="ECO:0000256" key="8">
    <source>
        <dbReference type="ARBA" id="ARBA00023136"/>
    </source>
</evidence>
<keyword evidence="8" id="KW-0472">Membrane</keyword>
<evidence type="ECO:0008006" key="14">
    <source>
        <dbReference type="Google" id="ProtNLM"/>
    </source>
</evidence>
<feature type="region of interest" description="Disordered" evidence="11">
    <location>
        <begin position="37"/>
        <end position="133"/>
    </location>
</feature>